<dbReference type="Pfam" id="PF00569">
    <property type="entry name" value="ZZ"/>
    <property type="match status" value="1"/>
</dbReference>
<dbReference type="OrthoDB" id="20473at2759"/>
<dbReference type="InterPro" id="IPR017930">
    <property type="entry name" value="Myb_dom"/>
</dbReference>
<keyword evidence="3 5" id="KW-0863">Zinc-finger</keyword>
<evidence type="ECO:0000256" key="1">
    <source>
        <dbReference type="ARBA" id="ARBA00004123"/>
    </source>
</evidence>
<keyword evidence="4" id="KW-0862">Zinc</keyword>
<feature type="domain" description="Myb-like" evidence="7">
    <location>
        <begin position="259"/>
        <end position="315"/>
    </location>
</feature>
<dbReference type="PROSITE" id="PS50135">
    <property type="entry name" value="ZF_ZZ_2"/>
    <property type="match status" value="1"/>
</dbReference>
<dbReference type="FunCoup" id="A0A7M7G599">
    <property type="interactions" value="25"/>
</dbReference>
<evidence type="ECO:0000259" key="9">
    <source>
        <dbReference type="PROSITE" id="PS51294"/>
    </source>
</evidence>
<evidence type="ECO:0000313" key="10">
    <source>
        <dbReference type="EnsemblMetazoa" id="XP_001603317"/>
    </source>
</evidence>
<dbReference type="Proteomes" id="UP000002358">
    <property type="component" value="Chromosome 1"/>
</dbReference>
<feature type="domain" description="HTH myb-type" evidence="9">
    <location>
        <begin position="267"/>
        <end position="319"/>
    </location>
</feature>
<accession>A0A7M7G599</accession>
<dbReference type="GO" id="GO:0008270">
    <property type="term" value="F:zinc ion binding"/>
    <property type="evidence" value="ECO:0007669"/>
    <property type="project" value="UniProtKB-KW"/>
</dbReference>
<comment type="subcellular location">
    <subcellularLocation>
        <location evidence="1">Nucleus</location>
    </subcellularLocation>
</comment>
<dbReference type="InterPro" id="IPR037830">
    <property type="entry name" value="ZZZ3"/>
</dbReference>
<evidence type="ECO:0000259" key="8">
    <source>
        <dbReference type="PROSITE" id="PS50135"/>
    </source>
</evidence>
<dbReference type="SMART" id="SM00717">
    <property type="entry name" value="SANT"/>
    <property type="match status" value="1"/>
</dbReference>
<evidence type="ECO:0000313" key="11">
    <source>
        <dbReference type="Proteomes" id="UP000002358"/>
    </source>
</evidence>
<dbReference type="Gene3D" id="1.10.10.60">
    <property type="entry name" value="Homeodomain-like"/>
    <property type="match status" value="1"/>
</dbReference>
<dbReference type="InterPro" id="IPR000433">
    <property type="entry name" value="Znf_ZZ"/>
</dbReference>
<name>A0A7M7G599_NASVI</name>
<evidence type="ECO:0000256" key="4">
    <source>
        <dbReference type="ARBA" id="ARBA00022833"/>
    </source>
</evidence>
<dbReference type="AlphaFoldDB" id="A0A7M7G599"/>
<dbReference type="PROSITE" id="PS50090">
    <property type="entry name" value="MYB_LIKE"/>
    <property type="match status" value="1"/>
</dbReference>
<dbReference type="SMR" id="A0A7M7G599"/>
<dbReference type="Gene3D" id="3.30.60.90">
    <property type="match status" value="1"/>
</dbReference>
<dbReference type="OMA" id="TFFPAQN"/>
<dbReference type="PANTHER" id="PTHR22705:SF0">
    <property type="entry name" value="ZZ-TYPE ZINC FINGER-CONTAINING PROTEIN 3"/>
    <property type="match status" value="1"/>
</dbReference>
<keyword evidence="2" id="KW-0479">Metal-binding</keyword>
<feature type="compositionally biased region" description="Acidic residues" evidence="6">
    <location>
        <begin position="1"/>
        <end position="13"/>
    </location>
</feature>
<keyword evidence="11" id="KW-1185">Reference proteome</keyword>
<dbReference type="SUPFAM" id="SSF57850">
    <property type="entry name" value="RING/U-box"/>
    <property type="match status" value="1"/>
</dbReference>
<reference evidence="10" key="1">
    <citation type="submission" date="2021-01" db="UniProtKB">
        <authorList>
            <consortium name="EnsemblMetazoa"/>
        </authorList>
    </citation>
    <scope>IDENTIFICATION</scope>
</reference>
<dbReference type="KEGG" id="nvi:100119570"/>
<dbReference type="EnsemblMetazoa" id="XM_001603267">
    <property type="protein sequence ID" value="XP_001603317"/>
    <property type="gene ID" value="LOC100119570"/>
</dbReference>
<dbReference type="InParanoid" id="A0A7M7G599"/>
<evidence type="ECO:0000256" key="6">
    <source>
        <dbReference type="SAM" id="MobiDB-lite"/>
    </source>
</evidence>
<proteinExistence type="predicted"/>
<evidence type="ECO:0000256" key="3">
    <source>
        <dbReference type="ARBA" id="ARBA00022771"/>
    </source>
</evidence>
<dbReference type="PANTHER" id="PTHR22705">
    <property type="entry name" value="ZINC FINGER, ZZ DOMAIN CONTAINING 3"/>
    <property type="match status" value="1"/>
</dbReference>
<evidence type="ECO:0000256" key="5">
    <source>
        <dbReference type="PROSITE-ProRule" id="PRU00228"/>
    </source>
</evidence>
<evidence type="ECO:0000256" key="2">
    <source>
        <dbReference type="ARBA" id="ARBA00022723"/>
    </source>
</evidence>
<evidence type="ECO:0008006" key="12">
    <source>
        <dbReference type="Google" id="ProtNLM"/>
    </source>
</evidence>
<dbReference type="CDD" id="cd00167">
    <property type="entry name" value="SANT"/>
    <property type="match status" value="1"/>
</dbReference>
<dbReference type="SUPFAM" id="SSF46689">
    <property type="entry name" value="Homeodomain-like"/>
    <property type="match status" value="1"/>
</dbReference>
<dbReference type="Pfam" id="PF00249">
    <property type="entry name" value="Myb_DNA-binding"/>
    <property type="match status" value="1"/>
</dbReference>
<feature type="region of interest" description="Disordered" evidence="6">
    <location>
        <begin position="1"/>
        <end position="20"/>
    </location>
</feature>
<sequence length="503" mass="57113">MESSDLIEVDDSSEPPGTSMPCLPLEIFSTYNHAAASTTCHQEEVVATNGIKEEEDAYAEVAAPEAKNETLADILSDLPSEVLTSCGPEEAFASNYREKIFPRSRPPGAPVTEPTTSVFHEEEVMDPDDNFYFESDHLALKGNKDYRNLLKVVVTLQAQRTQAIKDLDVLLMEKKKALEDPIAYVAKLQSGDLPEYPGPQKIAELPEIDWTKYNVAQPDGNMRPQTRHAKTAPQPRDNAAQEEEGEKLLIRGRAFDESKPETFNKLWTTDEQRRLEELLIEYPPEEVEMRRWTKIANALGNRTPKQVSSRVQKYFLKLTKAGLPIPGRGPKVKSELRKSTSRYRNQSLLKKSTFFPHEQLLDEIKKEPITEELMISDDSTPATSVPEENPEQRQIELLRQVKVEKDTDNEDSNYHNLGYKCYICCEDPLKGIRWHCEVCPDEVDLCSDCAIAQLEAEDPIHPSTHTLTAVRPPKYSQCYDADYLPQNFSTTSYNYLDPNFLPE</sequence>
<feature type="region of interest" description="Disordered" evidence="6">
    <location>
        <begin position="219"/>
        <end position="244"/>
    </location>
</feature>
<feature type="domain" description="ZZ-type" evidence="8">
    <location>
        <begin position="416"/>
        <end position="475"/>
    </location>
</feature>
<dbReference type="PROSITE" id="PS51294">
    <property type="entry name" value="HTH_MYB"/>
    <property type="match status" value="1"/>
</dbReference>
<dbReference type="InterPro" id="IPR009057">
    <property type="entry name" value="Homeodomain-like_sf"/>
</dbReference>
<organism evidence="10 11">
    <name type="scientific">Nasonia vitripennis</name>
    <name type="common">Parasitic wasp</name>
    <dbReference type="NCBI Taxonomy" id="7425"/>
    <lineage>
        <taxon>Eukaryota</taxon>
        <taxon>Metazoa</taxon>
        <taxon>Ecdysozoa</taxon>
        <taxon>Arthropoda</taxon>
        <taxon>Hexapoda</taxon>
        <taxon>Insecta</taxon>
        <taxon>Pterygota</taxon>
        <taxon>Neoptera</taxon>
        <taxon>Endopterygota</taxon>
        <taxon>Hymenoptera</taxon>
        <taxon>Apocrita</taxon>
        <taxon>Proctotrupomorpha</taxon>
        <taxon>Chalcidoidea</taxon>
        <taxon>Pteromalidae</taxon>
        <taxon>Pteromalinae</taxon>
        <taxon>Nasonia</taxon>
    </lineage>
</organism>
<evidence type="ECO:0000259" key="7">
    <source>
        <dbReference type="PROSITE" id="PS50090"/>
    </source>
</evidence>
<dbReference type="GO" id="GO:0070461">
    <property type="term" value="C:SAGA-type complex"/>
    <property type="evidence" value="ECO:0007669"/>
    <property type="project" value="UniProtKB-ARBA"/>
</dbReference>
<protein>
    <recommendedName>
        <fullName evidence="12">ZZ-type zinc finger-containing protein 3</fullName>
    </recommendedName>
</protein>
<dbReference type="InterPro" id="IPR043145">
    <property type="entry name" value="Znf_ZZ_sf"/>
</dbReference>
<dbReference type="GO" id="GO:0005634">
    <property type="term" value="C:nucleus"/>
    <property type="evidence" value="ECO:0007669"/>
    <property type="project" value="UniProtKB-SubCell"/>
</dbReference>
<gene>
    <name evidence="10" type="primary">100119570</name>
</gene>
<dbReference type="InterPro" id="IPR001005">
    <property type="entry name" value="SANT/Myb"/>
</dbReference>